<evidence type="ECO:0000256" key="2">
    <source>
        <dbReference type="ARBA" id="ARBA00022448"/>
    </source>
</evidence>
<evidence type="ECO:0000313" key="12">
    <source>
        <dbReference type="Proteomes" id="UP000547879"/>
    </source>
</evidence>
<dbReference type="RefSeq" id="WP_183998355.1">
    <property type="nucleotide sequence ID" value="NZ_BMHW01000025.1"/>
</dbReference>
<dbReference type="AlphaFoldDB" id="A0A7W9YD51"/>
<feature type="region of interest" description="Disordered" evidence="9">
    <location>
        <begin position="38"/>
        <end position="57"/>
    </location>
</feature>
<keyword evidence="2" id="KW-0813">Transport</keyword>
<evidence type="ECO:0000256" key="5">
    <source>
        <dbReference type="ARBA" id="ARBA00022692"/>
    </source>
</evidence>
<name>A0A7W9YD51_9HYPH</name>
<dbReference type="GO" id="GO:0005886">
    <property type="term" value="C:plasma membrane"/>
    <property type="evidence" value="ECO:0007669"/>
    <property type="project" value="UniProtKB-SubCell"/>
</dbReference>
<gene>
    <name evidence="11" type="ORF">HNQ72_006231</name>
</gene>
<evidence type="ECO:0000259" key="10">
    <source>
        <dbReference type="Pfam" id="PF11356"/>
    </source>
</evidence>
<sequence>MSPQSRRHWQRMGAIGLAIAILAVFNLVMSQTEIDLSPLQGKLPSRPAPNSKTEKTGPEIADLSLEQSLARPLFSPTRRDYVAEETPIEPVAEAVEEASKQPVTSPLQLSLRGTRTFNGVRSALVALPDQQGDWVSVGDEIDGWTIVEVGTDRLVVGRAGEKVSVALYPAAEASN</sequence>
<dbReference type="GO" id="GO:0015031">
    <property type="term" value="P:protein transport"/>
    <property type="evidence" value="ECO:0007669"/>
    <property type="project" value="UniProtKB-KW"/>
</dbReference>
<keyword evidence="3" id="KW-1003">Cell membrane</keyword>
<keyword evidence="7" id="KW-1133">Transmembrane helix</keyword>
<evidence type="ECO:0000256" key="9">
    <source>
        <dbReference type="SAM" id="MobiDB-lite"/>
    </source>
</evidence>
<keyword evidence="8" id="KW-0472">Membrane</keyword>
<protein>
    <recommendedName>
        <fullName evidence="10">Type II secretion system protein GspC N-terminal domain-containing protein</fullName>
    </recommendedName>
</protein>
<dbReference type="InterPro" id="IPR024961">
    <property type="entry name" value="T2SS_GspC_N"/>
</dbReference>
<keyword evidence="6" id="KW-0653">Protein transport</keyword>
<evidence type="ECO:0000256" key="8">
    <source>
        <dbReference type="ARBA" id="ARBA00023136"/>
    </source>
</evidence>
<dbReference type="Pfam" id="PF11356">
    <property type="entry name" value="T2SSC"/>
    <property type="match status" value="1"/>
</dbReference>
<keyword evidence="5" id="KW-0812">Transmembrane</keyword>
<evidence type="ECO:0000256" key="7">
    <source>
        <dbReference type="ARBA" id="ARBA00022989"/>
    </source>
</evidence>
<evidence type="ECO:0000256" key="4">
    <source>
        <dbReference type="ARBA" id="ARBA00022519"/>
    </source>
</evidence>
<dbReference type="EMBL" id="JACHEG010000021">
    <property type="protein sequence ID" value="MBB6166379.1"/>
    <property type="molecule type" value="Genomic_DNA"/>
</dbReference>
<evidence type="ECO:0000313" key="11">
    <source>
        <dbReference type="EMBL" id="MBB6166379.1"/>
    </source>
</evidence>
<dbReference type="Proteomes" id="UP000547879">
    <property type="component" value="Unassembled WGS sequence"/>
</dbReference>
<comment type="caution">
    <text evidence="11">The sequence shown here is derived from an EMBL/GenBank/DDBJ whole genome shotgun (WGS) entry which is preliminary data.</text>
</comment>
<keyword evidence="12" id="KW-1185">Reference proteome</keyword>
<evidence type="ECO:0000256" key="1">
    <source>
        <dbReference type="ARBA" id="ARBA00004533"/>
    </source>
</evidence>
<accession>A0A7W9YD51</accession>
<proteinExistence type="predicted"/>
<feature type="domain" description="Type II secretion system protein GspC N-terminal" evidence="10">
    <location>
        <begin position="92"/>
        <end position="164"/>
    </location>
</feature>
<reference evidence="11 12" key="1">
    <citation type="submission" date="2020-08" db="EMBL/GenBank/DDBJ databases">
        <title>Genomic Encyclopedia of Type Strains, Phase IV (KMG-IV): sequencing the most valuable type-strain genomes for metagenomic binning, comparative biology and taxonomic classification.</title>
        <authorList>
            <person name="Goeker M."/>
        </authorList>
    </citation>
    <scope>NUCLEOTIDE SEQUENCE [LARGE SCALE GENOMIC DNA]</scope>
    <source>
        <strain evidence="11 12">DSM 100734</strain>
    </source>
</reference>
<evidence type="ECO:0000256" key="6">
    <source>
        <dbReference type="ARBA" id="ARBA00022927"/>
    </source>
</evidence>
<organism evidence="11 12">
    <name type="scientific">Rhizobium wenxiniae</name>
    <dbReference type="NCBI Taxonomy" id="1737357"/>
    <lineage>
        <taxon>Bacteria</taxon>
        <taxon>Pseudomonadati</taxon>
        <taxon>Pseudomonadota</taxon>
        <taxon>Alphaproteobacteria</taxon>
        <taxon>Hyphomicrobiales</taxon>
        <taxon>Rhizobiaceae</taxon>
        <taxon>Rhizobium/Agrobacterium group</taxon>
        <taxon>Rhizobium</taxon>
    </lineage>
</organism>
<comment type="subcellular location">
    <subcellularLocation>
        <location evidence="1">Cell inner membrane</location>
    </subcellularLocation>
</comment>
<keyword evidence="4" id="KW-0997">Cell inner membrane</keyword>
<evidence type="ECO:0000256" key="3">
    <source>
        <dbReference type="ARBA" id="ARBA00022475"/>
    </source>
</evidence>